<evidence type="ECO:0000313" key="1">
    <source>
        <dbReference type="EMBL" id="GAG53200.1"/>
    </source>
</evidence>
<dbReference type="InterPro" id="IPR008571">
    <property type="entry name" value="HerA-like"/>
</dbReference>
<name>X0YBF4_9ZZZZ</name>
<sequence>VAVFTLDAESSRRRQVATDAVVEIGYDEVEPEDIEILKESLNLTDLAVQAAFPLERRFGRQWIEKTLDLDPSDEDERQFLQRESIHDSSFRSLRRGLGRLARLQFLRPHTEQNSVQTILNYLESGKNVVLEFGRHGDNITAYVLVANLLTRRIHERYRQQKEAAMGDRAQEPIHLVITIEEAHKFLNPQVTSQTIFGQIAREMRKYNVTLLVIDQRPSGIDSEVMSQIGTK</sequence>
<dbReference type="AlphaFoldDB" id="X0YBF4"/>
<feature type="non-terminal residue" evidence="1">
    <location>
        <position position="1"/>
    </location>
</feature>
<feature type="non-terminal residue" evidence="1">
    <location>
        <position position="231"/>
    </location>
</feature>
<dbReference type="SUPFAM" id="SSF52540">
    <property type="entry name" value="P-loop containing nucleoside triphosphate hydrolases"/>
    <property type="match status" value="1"/>
</dbReference>
<organism evidence="1">
    <name type="scientific">marine sediment metagenome</name>
    <dbReference type="NCBI Taxonomy" id="412755"/>
    <lineage>
        <taxon>unclassified sequences</taxon>
        <taxon>metagenomes</taxon>
        <taxon>ecological metagenomes</taxon>
    </lineage>
</organism>
<dbReference type="PANTHER" id="PTHR42957:SF1">
    <property type="entry name" value="HELICASE MJ1565-RELATED"/>
    <property type="match status" value="1"/>
</dbReference>
<proteinExistence type="predicted"/>
<reference evidence="1" key="1">
    <citation type="journal article" date="2014" name="Front. Microbiol.">
        <title>High frequency of phylogenetically diverse reductive dehalogenase-homologous genes in deep subseafloor sedimentary metagenomes.</title>
        <authorList>
            <person name="Kawai M."/>
            <person name="Futagami T."/>
            <person name="Toyoda A."/>
            <person name="Takaki Y."/>
            <person name="Nishi S."/>
            <person name="Hori S."/>
            <person name="Arai W."/>
            <person name="Tsubouchi T."/>
            <person name="Morono Y."/>
            <person name="Uchiyama I."/>
            <person name="Ito T."/>
            <person name="Fujiyama A."/>
            <person name="Inagaki F."/>
            <person name="Takami H."/>
        </authorList>
    </citation>
    <scope>NUCLEOTIDE SEQUENCE</scope>
    <source>
        <strain evidence="1">Expedition CK06-06</strain>
    </source>
</reference>
<accession>X0YBF4</accession>
<gene>
    <name evidence="1" type="ORF">S01H1_77924</name>
</gene>
<dbReference type="PANTHER" id="PTHR42957">
    <property type="entry name" value="HELICASE MJ1565-RELATED"/>
    <property type="match status" value="1"/>
</dbReference>
<evidence type="ECO:0008006" key="2">
    <source>
        <dbReference type="Google" id="ProtNLM"/>
    </source>
</evidence>
<dbReference type="Gene3D" id="3.40.50.300">
    <property type="entry name" value="P-loop containing nucleotide triphosphate hydrolases"/>
    <property type="match status" value="1"/>
</dbReference>
<dbReference type="EMBL" id="BARS01052410">
    <property type="protein sequence ID" value="GAG53200.1"/>
    <property type="molecule type" value="Genomic_DNA"/>
</dbReference>
<dbReference type="InterPro" id="IPR027417">
    <property type="entry name" value="P-loop_NTPase"/>
</dbReference>
<protein>
    <recommendedName>
        <fullName evidence="2">Helicase HerA central domain-containing protein</fullName>
    </recommendedName>
</protein>
<comment type="caution">
    <text evidence="1">The sequence shown here is derived from an EMBL/GenBank/DDBJ whole genome shotgun (WGS) entry which is preliminary data.</text>
</comment>